<dbReference type="Gene3D" id="2.70.70.10">
    <property type="entry name" value="Glucose Permease (Domain IIA)"/>
    <property type="match status" value="1"/>
</dbReference>
<feature type="domain" description="Csd3-like second N-terminal" evidence="12">
    <location>
        <begin position="362"/>
        <end position="466"/>
    </location>
</feature>
<organism evidence="13 14">
    <name type="scientific">Candidatus Anaerobiospirillum pullicola</name>
    <dbReference type="NCBI Taxonomy" id="2838451"/>
    <lineage>
        <taxon>Bacteria</taxon>
        <taxon>Pseudomonadati</taxon>
        <taxon>Pseudomonadota</taxon>
        <taxon>Gammaproteobacteria</taxon>
        <taxon>Aeromonadales</taxon>
        <taxon>Succinivibrionaceae</taxon>
        <taxon>Anaerobiospirillum</taxon>
    </lineage>
</organism>
<dbReference type="GO" id="GO:0042834">
    <property type="term" value="F:peptidoglycan binding"/>
    <property type="evidence" value="ECO:0007669"/>
    <property type="project" value="InterPro"/>
</dbReference>
<evidence type="ECO:0000256" key="5">
    <source>
        <dbReference type="ARBA" id="ARBA00022801"/>
    </source>
</evidence>
<gene>
    <name evidence="13" type="ORF">H9847_07630</name>
</gene>
<dbReference type="InterPro" id="IPR011055">
    <property type="entry name" value="Dup_hybrid_motif"/>
</dbReference>
<evidence type="ECO:0000256" key="8">
    <source>
        <dbReference type="SAM" id="MobiDB-lite"/>
    </source>
</evidence>
<dbReference type="InterPro" id="IPR007340">
    <property type="entry name" value="LysM_Opacity-associatedA"/>
</dbReference>
<dbReference type="FunFam" id="2.70.70.10:FF:000002">
    <property type="entry name" value="Murein DD-endopeptidase MepM"/>
    <property type="match status" value="1"/>
</dbReference>
<evidence type="ECO:0000313" key="14">
    <source>
        <dbReference type="Proteomes" id="UP000733611"/>
    </source>
</evidence>
<keyword evidence="9" id="KW-1133">Transmembrane helix</keyword>
<dbReference type="EMBL" id="JAHLFE010000156">
    <property type="protein sequence ID" value="MBU3844716.1"/>
    <property type="molecule type" value="Genomic_DNA"/>
</dbReference>
<dbReference type="SUPFAM" id="SSF51261">
    <property type="entry name" value="Duplicated hybrid motif"/>
    <property type="match status" value="1"/>
</dbReference>
<dbReference type="Pfam" id="PF04225">
    <property type="entry name" value="LysM_OapA"/>
    <property type="match status" value="1"/>
</dbReference>
<feature type="transmembrane region" description="Helical" evidence="9">
    <location>
        <begin position="31"/>
        <end position="49"/>
    </location>
</feature>
<evidence type="ECO:0000256" key="7">
    <source>
        <dbReference type="ARBA" id="ARBA00023049"/>
    </source>
</evidence>
<accession>A0A948TGQ1</accession>
<keyword evidence="4" id="KW-0479">Metal-binding</keyword>
<evidence type="ECO:0000256" key="6">
    <source>
        <dbReference type="ARBA" id="ARBA00022833"/>
    </source>
</evidence>
<evidence type="ECO:0000256" key="4">
    <source>
        <dbReference type="ARBA" id="ARBA00022723"/>
    </source>
</evidence>
<evidence type="ECO:0000259" key="12">
    <source>
        <dbReference type="Pfam" id="PF19425"/>
    </source>
</evidence>
<dbReference type="GO" id="GO:0030313">
    <property type="term" value="C:cell envelope"/>
    <property type="evidence" value="ECO:0007669"/>
    <property type="project" value="UniProtKB-SubCell"/>
</dbReference>
<feature type="domain" description="Opacity-associated protein A LysM-like" evidence="11">
    <location>
        <begin position="208"/>
        <end position="283"/>
    </location>
</feature>
<dbReference type="GO" id="GO:0046872">
    <property type="term" value="F:metal ion binding"/>
    <property type="evidence" value="ECO:0007669"/>
    <property type="project" value="UniProtKB-KW"/>
</dbReference>
<feature type="compositionally biased region" description="Polar residues" evidence="8">
    <location>
        <begin position="173"/>
        <end position="204"/>
    </location>
</feature>
<keyword evidence="3" id="KW-0645">Protease</keyword>
<sequence>MIKIKVTSRMSQEDYVALYTASPYILPKKHIFGVAITVILCAVLVLPMPKTWEYLTSRPEQTLTASEQEYLQSDQRLQELSAAASHNEQTPFSENYEDYDIPSQYFSAHDPILQHHTTTAEQAEIRAISSDEDIFVGGDGSTTQRQTASDIIGDRPIIAGTWADRAPTTTTAGATLSANNTESNSTLAATDASSEATTPASDQRPQGKWYRYTVKSGDNFSAIFNYLDLPYATLNRITKVASGSDLNLSIGDNIYFLVDEENVIKEVVKNLSNDQQVRFTRNSGSDDFKAVHESLNSHISATALGQVAEASTMPHAAEVIKERAEKNARLAAAQKAKEERDRANNVNPHRPRLVINSLASGESFAQAGHRAGLTPSEVKTITQLFANKVDFKKMHRGDSFRVLFTGIGTSALISAVHLETTQGTFETFMNPEDQNYYGENEYTPTAGVFRRFPLAGDIKINSQFNPNRRHPVTRRISPHNGVDFKASVGTPVYAPADGVVSFAGYQRAAGYYVIVRHINNYSTVYMHLSKYEVKRGQKVTAGQLIARSGNTGRTTGPHLHYEVRINDRPVNPLKIKLPTANHPNLAREQREAFANNVKILRADLQNDRLALAQP</sequence>
<evidence type="ECO:0000256" key="1">
    <source>
        <dbReference type="ARBA" id="ARBA00001947"/>
    </source>
</evidence>
<evidence type="ECO:0000256" key="9">
    <source>
        <dbReference type="SAM" id="Phobius"/>
    </source>
</evidence>
<keyword evidence="9" id="KW-0472">Membrane</keyword>
<evidence type="ECO:0000259" key="11">
    <source>
        <dbReference type="Pfam" id="PF04225"/>
    </source>
</evidence>
<dbReference type="Gene3D" id="3.10.450.350">
    <property type="match status" value="2"/>
</dbReference>
<dbReference type="Pfam" id="PF19425">
    <property type="entry name" value="Csd3_N2"/>
    <property type="match status" value="1"/>
</dbReference>
<evidence type="ECO:0000256" key="2">
    <source>
        <dbReference type="ARBA" id="ARBA00004196"/>
    </source>
</evidence>
<feature type="region of interest" description="Disordered" evidence="8">
    <location>
        <begin position="173"/>
        <end position="205"/>
    </location>
</feature>
<evidence type="ECO:0000259" key="10">
    <source>
        <dbReference type="Pfam" id="PF01551"/>
    </source>
</evidence>
<dbReference type="GO" id="GO:0006508">
    <property type="term" value="P:proteolysis"/>
    <property type="evidence" value="ECO:0007669"/>
    <property type="project" value="UniProtKB-KW"/>
</dbReference>
<keyword evidence="9" id="KW-0812">Transmembrane</keyword>
<dbReference type="PANTHER" id="PTHR21666:SF292">
    <property type="entry name" value="MUREIN DD-ENDOPEPTIDASE MEPM"/>
    <property type="match status" value="1"/>
</dbReference>
<dbReference type="AlphaFoldDB" id="A0A948TGQ1"/>
<evidence type="ECO:0000256" key="3">
    <source>
        <dbReference type="ARBA" id="ARBA00022670"/>
    </source>
</evidence>
<dbReference type="InterPro" id="IPR045834">
    <property type="entry name" value="Csd3_N2"/>
</dbReference>
<comment type="cofactor">
    <cofactor evidence="1">
        <name>Zn(2+)</name>
        <dbReference type="ChEBI" id="CHEBI:29105"/>
    </cofactor>
</comment>
<name>A0A948TGQ1_9GAMM</name>
<comment type="caution">
    <text evidence="13">The sequence shown here is derived from an EMBL/GenBank/DDBJ whole genome shotgun (WGS) entry which is preliminary data.</text>
</comment>
<dbReference type="PANTHER" id="PTHR21666">
    <property type="entry name" value="PEPTIDASE-RELATED"/>
    <property type="match status" value="1"/>
</dbReference>
<dbReference type="CDD" id="cd12797">
    <property type="entry name" value="M23_peptidase"/>
    <property type="match status" value="1"/>
</dbReference>
<dbReference type="Proteomes" id="UP000733611">
    <property type="component" value="Unassembled WGS sequence"/>
</dbReference>
<feature type="domain" description="M23ase beta-sheet core" evidence="10">
    <location>
        <begin position="478"/>
        <end position="572"/>
    </location>
</feature>
<evidence type="ECO:0000313" key="13">
    <source>
        <dbReference type="EMBL" id="MBU3844716.1"/>
    </source>
</evidence>
<keyword evidence="5" id="KW-0378">Hydrolase</keyword>
<reference evidence="13" key="1">
    <citation type="journal article" date="2021" name="PeerJ">
        <title>Extensive microbial diversity within the chicken gut microbiome revealed by metagenomics and culture.</title>
        <authorList>
            <person name="Gilroy R."/>
            <person name="Ravi A."/>
            <person name="Getino M."/>
            <person name="Pursley I."/>
            <person name="Horton D.L."/>
            <person name="Alikhan N.F."/>
            <person name="Baker D."/>
            <person name="Gharbi K."/>
            <person name="Hall N."/>
            <person name="Watson M."/>
            <person name="Adriaenssens E.M."/>
            <person name="Foster-Nyarko E."/>
            <person name="Jarju S."/>
            <person name="Secka A."/>
            <person name="Antonio M."/>
            <person name="Oren A."/>
            <person name="Chaudhuri R.R."/>
            <person name="La Ragione R."/>
            <person name="Hildebrand F."/>
            <person name="Pallen M.J."/>
        </authorList>
    </citation>
    <scope>NUCLEOTIDE SEQUENCE</scope>
    <source>
        <strain evidence="13">378</strain>
    </source>
</reference>
<dbReference type="Pfam" id="PF01551">
    <property type="entry name" value="Peptidase_M23"/>
    <property type="match status" value="1"/>
</dbReference>
<dbReference type="InterPro" id="IPR016047">
    <property type="entry name" value="M23ase_b-sheet_dom"/>
</dbReference>
<comment type="subcellular location">
    <subcellularLocation>
        <location evidence="2">Cell envelope</location>
    </subcellularLocation>
</comment>
<dbReference type="InterPro" id="IPR050570">
    <property type="entry name" value="Cell_wall_metabolism_enzyme"/>
</dbReference>
<reference evidence="13" key="2">
    <citation type="submission" date="2021-04" db="EMBL/GenBank/DDBJ databases">
        <authorList>
            <person name="Gilroy R."/>
        </authorList>
    </citation>
    <scope>NUCLEOTIDE SEQUENCE</scope>
    <source>
        <strain evidence="13">378</strain>
    </source>
</reference>
<protein>
    <submittedName>
        <fullName evidence="13">Peptidoglycan DD-metalloendopeptidase family protein</fullName>
    </submittedName>
</protein>
<keyword evidence="7" id="KW-0482">Metalloprotease</keyword>
<dbReference type="GO" id="GO:0004222">
    <property type="term" value="F:metalloendopeptidase activity"/>
    <property type="evidence" value="ECO:0007669"/>
    <property type="project" value="TreeGrafter"/>
</dbReference>
<keyword evidence="6" id="KW-0862">Zinc</keyword>
<proteinExistence type="predicted"/>